<protein>
    <submittedName>
        <fullName evidence="1">Uncharacterized protein</fullName>
    </submittedName>
</protein>
<name>A0A3L6UP46_APHAT</name>
<reference evidence="2 3" key="1">
    <citation type="journal article" date="2018" name="J. Invertebr. Pathol.">
        <title>New genotyping method for the causative agent of crayfish plague (Aphanomyces astaci) based on whole genome data.</title>
        <authorList>
            <person name="Minardi D."/>
            <person name="Studholme D.J."/>
            <person name="van der Giezen M."/>
            <person name="Pretto T."/>
            <person name="Oidtmann B."/>
        </authorList>
    </citation>
    <scope>NUCLEOTIDE SEQUENCE [LARGE SCALE GENOMIC DNA]</scope>
    <source>
        <strain evidence="2 3">KB13</strain>
    </source>
</reference>
<dbReference type="VEuPathDB" id="FungiDB:H257_07584"/>
<evidence type="ECO:0000313" key="2">
    <source>
        <dbReference type="EMBL" id="RLN79147.1"/>
    </source>
</evidence>
<proteinExistence type="predicted"/>
<accession>A0A3L6UP46</accession>
<evidence type="ECO:0000313" key="1">
    <source>
        <dbReference type="EMBL" id="RHZ28825.1"/>
    </source>
</evidence>
<dbReference type="Proteomes" id="UP000286510">
    <property type="component" value="Unassembled WGS sequence"/>
</dbReference>
<sequence>MLGDPHYEQWFRDNLRCDQTTFGRLVVWLRCQMPQQFLRRSVHSFEKKVAVFLFFLGSEGGYRETAAAYQTQEAFQVKKFAALSTTQRQAKAARGAFKEDMRTDAGDISKLAANIALIKGS</sequence>
<dbReference type="AlphaFoldDB" id="A0A3L6UP46"/>
<dbReference type="EMBL" id="QUTI01064961">
    <property type="protein sequence ID" value="RLN79147.1"/>
    <property type="molecule type" value="Genomic_DNA"/>
</dbReference>
<evidence type="ECO:0000313" key="3">
    <source>
        <dbReference type="Proteomes" id="UP000275652"/>
    </source>
</evidence>
<reference evidence="1 4" key="2">
    <citation type="submission" date="2018-08" db="EMBL/GenBank/DDBJ databases">
        <title>Aphanomyces genome sequencing and annotation.</title>
        <authorList>
            <person name="Minardi D."/>
            <person name="Oidtmann B."/>
            <person name="Van Der Giezen M."/>
            <person name="Studholme D.J."/>
        </authorList>
    </citation>
    <scope>NUCLEOTIDE SEQUENCE [LARGE SCALE GENOMIC DNA]</scope>
    <source>
        <strain evidence="1 4">FDL457</strain>
    </source>
</reference>
<gene>
    <name evidence="1" type="ORF">DYB26_013743</name>
    <name evidence="2" type="ORF">DYB28_007471</name>
</gene>
<comment type="caution">
    <text evidence="1">The sequence shown here is derived from an EMBL/GenBank/DDBJ whole genome shotgun (WGS) entry which is preliminary data.</text>
</comment>
<dbReference type="Proteomes" id="UP000275652">
    <property type="component" value="Unassembled WGS sequence"/>
</dbReference>
<dbReference type="EMBL" id="QUTF01011373">
    <property type="protein sequence ID" value="RHZ28825.1"/>
    <property type="molecule type" value="Genomic_DNA"/>
</dbReference>
<organism evidence="1 4">
    <name type="scientific">Aphanomyces astaci</name>
    <name type="common">Crayfish plague agent</name>
    <dbReference type="NCBI Taxonomy" id="112090"/>
    <lineage>
        <taxon>Eukaryota</taxon>
        <taxon>Sar</taxon>
        <taxon>Stramenopiles</taxon>
        <taxon>Oomycota</taxon>
        <taxon>Saprolegniomycetes</taxon>
        <taxon>Saprolegniales</taxon>
        <taxon>Verrucalvaceae</taxon>
        <taxon>Aphanomyces</taxon>
    </lineage>
</organism>
<evidence type="ECO:0000313" key="4">
    <source>
        <dbReference type="Proteomes" id="UP000286510"/>
    </source>
</evidence>